<reference evidence="1 2" key="1">
    <citation type="journal article" date="2023" name="Insect Mol. Biol.">
        <title>Genome sequencing provides insights into the evolution of gene families encoding plant cell wall-degrading enzymes in longhorned beetles.</title>
        <authorList>
            <person name="Shin N.R."/>
            <person name="Okamura Y."/>
            <person name="Kirsch R."/>
            <person name="Pauchet Y."/>
        </authorList>
    </citation>
    <scope>NUCLEOTIDE SEQUENCE [LARGE SCALE GENOMIC DNA]</scope>
    <source>
        <strain evidence="1">EAD_L_NR</strain>
    </source>
</reference>
<comment type="caution">
    <text evidence="1">The sequence shown here is derived from an EMBL/GenBank/DDBJ whole genome shotgun (WGS) entry which is preliminary data.</text>
</comment>
<evidence type="ECO:0000313" key="1">
    <source>
        <dbReference type="EMBL" id="KAJ8915099.1"/>
    </source>
</evidence>
<proteinExistence type="predicted"/>
<dbReference type="EMBL" id="JANEYG010000057">
    <property type="protein sequence ID" value="KAJ8915099.1"/>
    <property type="molecule type" value="Genomic_DNA"/>
</dbReference>
<accession>A0AAV8VLV7</accession>
<keyword evidence="2" id="KW-1185">Reference proteome</keyword>
<name>A0AAV8VLV7_9CUCU</name>
<dbReference type="AlphaFoldDB" id="A0AAV8VLV7"/>
<protein>
    <submittedName>
        <fullName evidence="1">Uncharacterized protein</fullName>
    </submittedName>
</protein>
<organism evidence="1 2">
    <name type="scientific">Exocentrus adspersus</name>
    <dbReference type="NCBI Taxonomy" id="1586481"/>
    <lineage>
        <taxon>Eukaryota</taxon>
        <taxon>Metazoa</taxon>
        <taxon>Ecdysozoa</taxon>
        <taxon>Arthropoda</taxon>
        <taxon>Hexapoda</taxon>
        <taxon>Insecta</taxon>
        <taxon>Pterygota</taxon>
        <taxon>Neoptera</taxon>
        <taxon>Endopterygota</taxon>
        <taxon>Coleoptera</taxon>
        <taxon>Polyphaga</taxon>
        <taxon>Cucujiformia</taxon>
        <taxon>Chrysomeloidea</taxon>
        <taxon>Cerambycidae</taxon>
        <taxon>Lamiinae</taxon>
        <taxon>Acanthocinini</taxon>
        <taxon>Exocentrus</taxon>
    </lineage>
</organism>
<dbReference type="Proteomes" id="UP001159042">
    <property type="component" value="Unassembled WGS sequence"/>
</dbReference>
<evidence type="ECO:0000313" key="2">
    <source>
        <dbReference type="Proteomes" id="UP001159042"/>
    </source>
</evidence>
<sequence length="66" mass="7818">MELFYKESNKCFCYIHRHNNTSISMVTSLLLLEQYNWHSSLSSTLKVCYQLFNFNCVVTIILGIFM</sequence>
<gene>
    <name evidence="1" type="ORF">NQ315_000351</name>
</gene>